<proteinExistence type="inferred from homology"/>
<keyword evidence="4" id="KW-1185">Reference proteome</keyword>
<dbReference type="PRINTS" id="PR00081">
    <property type="entry name" value="GDHRDH"/>
</dbReference>
<reference evidence="3 4" key="1">
    <citation type="journal article" date="2023" name="G3 (Bethesda)">
        <title>A chromosome-level genome assembly of Zasmidium syzygii isolated from banana leaves.</title>
        <authorList>
            <person name="van Westerhoven A.C."/>
            <person name="Mehrabi R."/>
            <person name="Talebi R."/>
            <person name="Steentjes M.B.F."/>
            <person name="Corcolon B."/>
            <person name="Chong P.A."/>
            <person name="Kema G.H.J."/>
            <person name="Seidl M.F."/>
        </authorList>
    </citation>
    <scope>NUCLEOTIDE SEQUENCE [LARGE SCALE GENOMIC DNA]</scope>
    <source>
        <strain evidence="3 4">P124</strain>
    </source>
</reference>
<dbReference type="InterPro" id="IPR002347">
    <property type="entry name" value="SDR_fam"/>
</dbReference>
<evidence type="ECO:0000256" key="2">
    <source>
        <dbReference type="ARBA" id="ARBA00023002"/>
    </source>
</evidence>
<gene>
    <name evidence="3" type="ORF">PRZ48_012621</name>
</gene>
<dbReference type="PANTHER" id="PTHR42901:SF1">
    <property type="entry name" value="ALCOHOL DEHYDROGENASE"/>
    <property type="match status" value="1"/>
</dbReference>
<evidence type="ECO:0000256" key="1">
    <source>
        <dbReference type="ARBA" id="ARBA00006484"/>
    </source>
</evidence>
<dbReference type="Gene3D" id="3.40.50.720">
    <property type="entry name" value="NAD(P)-binding Rossmann-like Domain"/>
    <property type="match status" value="1"/>
</dbReference>
<name>A0ABR0E5D3_ZASCE</name>
<comment type="similarity">
    <text evidence="1">Belongs to the short-chain dehydrogenases/reductases (SDR) family.</text>
</comment>
<protein>
    <recommendedName>
        <fullName evidence="5">Oxidoreductase</fullName>
    </recommendedName>
</protein>
<evidence type="ECO:0008006" key="5">
    <source>
        <dbReference type="Google" id="ProtNLM"/>
    </source>
</evidence>
<dbReference type="EMBL" id="JAXOVC010000010">
    <property type="protein sequence ID" value="KAK4496639.1"/>
    <property type="molecule type" value="Genomic_DNA"/>
</dbReference>
<accession>A0ABR0E5D3</accession>
<dbReference type="InterPro" id="IPR036291">
    <property type="entry name" value="NAD(P)-bd_dom_sf"/>
</dbReference>
<comment type="caution">
    <text evidence="3">The sequence shown here is derived from an EMBL/GenBank/DDBJ whole genome shotgun (WGS) entry which is preliminary data.</text>
</comment>
<dbReference type="CDD" id="cd05233">
    <property type="entry name" value="SDR_c"/>
    <property type="match status" value="1"/>
</dbReference>
<organism evidence="3 4">
    <name type="scientific">Zasmidium cellare</name>
    <name type="common">Wine cellar mold</name>
    <name type="synonym">Racodium cellare</name>
    <dbReference type="NCBI Taxonomy" id="395010"/>
    <lineage>
        <taxon>Eukaryota</taxon>
        <taxon>Fungi</taxon>
        <taxon>Dikarya</taxon>
        <taxon>Ascomycota</taxon>
        <taxon>Pezizomycotina</taxon>
        <taxon>Dothideomycetes</taxon>
        <taxon>Dothideomycetidae</taxon>
        <taxon>Mycosphaerellales</taxon>
        <taxon>Mycosphaerellaceae</taxon>
        <taxon>Zasmidium</taxon>
    </lineage>
</organism>
<sequence length="304" mass="32790">MAAPFPSPTTKWHSNTYPSISPSRLELSAKGKVVLVTGGGTGIGAETARSFAEAGASRIALLGRREQPLLDTKATIEKQYPGVEVFTAPTDVTNKSQMDDAFKRFAGNGTIDVVVSNAALTGPLDSVEEAEEERFLGAIQSNLRGSLLTAQGFLRHASKNAIAIDVNSSAAHHNFTAAMASYSIAKFAVYRLWNSVAFAHPEHSIFHIQPGVVDTDMNRAVGGVAAAGFEDHVSLPGNFNVWLASPEAQFLKGKFLWTNWDVDELKARAKQIGSGKELNIDLVGWPWGEADYKREWSFEAAGLK</sequence>
<dbReference type="Proteomes" id="UP001305779">
    <property type="component" value="Unassembled WGS sequence"/>
</dbReference>
<evidence type="ECO:0000313" key="4">
    <source>
        <dbReference type="Proteomes" id="UP001305779"/>
    </source>
</evidence>
<evidence type="ECO:0000313" key="3">
    <source>
        <dbReference type="EMBL" id="KAK4496639.1"/>
    </source>
</evidence>
<keyword evidence="2" id="KW-0560">Oxidoreductase</keyword>
<dbReference type="PANTHER" id="PTHR42901">
    <property type="entry name" value="ALCOHOL DEHYDROGENASE"/>
    <property type="match status" value="1"/>
</dbReference>
<dbReference type="SUPFAM" id="SSF51735">
    <property type="entry name" value="NAD(P)-binding Rossmann-fold domains"/>
    <property type="match status" value="1"/>
</dbReference>
<dbReference type="Pfam" id="PF00106">
    <property type="entry name" value="adh_short"/>
    <property type="match status" value="1"/>
</dbReference>